<evidence type="ECO:0000256" key="1">
    <source>
        <dbReference type="ARBA" id="ARBA00009764"/>
    </source>
</evidence>
<keyword evidence="9" id="KW-1185">Reference proteome</keyword>
<evidence type="ECO:0000256" key="2">
    <source>
        <dbReference type="ARBA" id="ARBA00011255"/>
    </source>
</evidence>
<name>A0ABU8HE16_9BACI</name>
<protein>
    <recommendedName>
        <fullName evidence="5">Flagellar hook-associated protein 2</fullName>
        <shortName evidence="5">HAP2</shortName>
    </recommendedName>
    <alternativeName>
        <fullName evidence="5">Flagellar cap protein</fullName>
    </alternativeName>
</protein>
<sequence>MNDLRISGLASGMDTDQIVSDLMRAERLPMDRLEQQKAYLEWQRDDYREMNKMLLEFDTLIFDGIYRDSTFNQKQVDVSAPEELSIKNLSSTGDFAGTIEVTSLASAATMFSNTNIHLDPTKALSEQGVSGMQTITIQAIGEDGVTSTEPTTIEFDPSEHTLNSLISMINAESNVTMFYDSFTGKVAVTANYSGDAQASDGSNIPEITLSGDFFMNVLQFDDDGTGKATNIHSETLNNGTLGANAKFNYNGLETERHSNTFTLSGFEVTLKQATGDPVHFQSTPDVDSILDTVVQFVEKYNDIIKKINEELVEVKQRDYPPLTSEQKKGMEEKEIELWEEQARSGTLRNDSTLTTAINQMRLDLSSPISGIGNLLSDIGIDTSKDYLDRGKLIIDEEKLRETIANDPNALKDVFTKNGESMDEKGIARRLRDTVQEAMAGIEVRAGRASSTNHTFTLGRNLDNIEDQMDRFEQRLTQIEDRYWRQFTAMELAIQQANTQSTYLMQQFSF</sequence>
<dbReference type="PANTHER" id="PTHR30288">
    <property type="entry name" value="FLAGELLAR CAP/ASSEMBLY PROTEIN FLID"/>
    <property type="match status" value="1"/>
</dbReference>
<feature type="domain" description="Flagellar hook-associated protein 2 C-terminal" evidence="7">
    <location>
        <begin position="242"/>
        <end position="497"/>
    </location>
</feature>
<comment type="subunit">
    <text evidence="2 5">Homopentamer.</text>
</comment>
<evidence type="ECO:0000256" key="3">
    <source>
        <dbReference type="ARBA" id="ARBA00023054"/>
    </source>
</evidence>
<keyword evidence="3" id="KW-0175">Coiled coil</keyword>
<proteinExistence type="inferred from homology"/>
<evidence type="ECO:0000259" key="7">
    <source>
        <dbReference type="Pfam" id="PF07195"/>
    </source>
</evidence>
<keyword evidence="8" id="KW-0966">Cell projection</keyword>
<evidence type="ECO:0000313" key="8">
    <source>
        <dbReference type="EMBL" id="MEI5907608.1"/>
    </source>
</evidence>
<evidence type="ECO:0000256" key="5">
    <source>
        <dbReference type="RuleBase" id="RU362066"/>
    </source>
</evidence>
<keyword evidence="5" id="KW-0964">Secreted</keyword>
<dbReference type="InterPro" id="IPR010809">
    <property type="entry name" value="FliD_C"/>
</dbReference>
<dbReference type="EMBL" id="JBBAXC010000008">
    <property type="protein sequence ID" value="MEI5907608.1"/>
    <property type="molecule type" value="Genomic_DNA"/>
</dbReference>
<comment type="similarity">
    <text evidence="1 5">Belongs to the FliD family.</text>
</comment>
<keyword evidence="8" id="KW-0282">Flagellum</keyword>
<organism evidence="8 9">
    <name type="scientific">Bacillus spongiae</name>
    <dbReference type="NCBI Taxonomy" id="2683610"/>
    <lineage>
        <taxon>Bacteria</taxon>
        <taxon>Bacillati</taxon>
        <taxon>Bacillota</taxon>
        <taxon>Bacilli</taxon>
        <taxon>Bacillales</taxon>
        <taxon>Bacillaceae</taxon>
        <taxon>Bacillus</taxon>
    </lineage>
</organism>
<dbReference type="Proteomes" id="UP001312865">
    <property type="component" value="Unassembled WGS sequence"/>
</dbReference>
<feature type="domain" description="Flagellar hook-associated protein 2 N-terminal" evidence="6">
    <location>
        <begin position="11"/>
        <end position="107"/>
    </location>
</feature>
<dbReference type="Pfam" id="PF07195">
    <property type="entry name" value="FliD_C"/>
    <property type="match status" value="1"/>
</dbReference>
<dbReference type="PANTHER" id="PTHR30288:SF0">
    <property type="entry name" value="FLAGELLAR HOOK-ASSOCIATED PROTEIN 2"/>
    <property type="match status" value="1"/>
</dbReference>
<dbReference type="RefSeq" id="WP_336587046.1">
    <property type="nucleotide sequence ID" value="NZ_JBBAXC010000008.1"/>
</dbReference>
<comment type="function">
    <text evidence="5">Required for morphogenesis and for the elongation of the flagellar filament by facilitating polymerization of the flagellin monomers at the tip of growing filament. Forms a capping structure, which prevents flagellin subunits (transported through the central channel of the flagellum) from leaking out without polymerization at the distal end.</text>
</comment>
<evidence type="ECO:0000313" key="9">
    <source>
        <dbReference type="Proteomes" id="UP001312865"/>
    </source>
</evidence>
<reference evidence="8 9" key="1">
    <citation type="journal article" date="2018" name="J. Microbiol.">
        <title>Bacillus spongiae sp. nov., isolated from sponge of Jeju Island.</title>
        <authorList>
            <person name="Lee G.E."/>
            <person name="Im W.T."/>
            <person name="Park J.S."/>
        </authorList>
    </citation>
    <scope>NUCLEOTIDE SEQUENCE [LARGE SCALE GENOMIC DNA]</scope>
    <source>
        <strain evidence="8 9">135PIL107-10</strain>
    </source>
</reference>
<dbReference type="InterPro" id="IPR040026">
    <property type="entry name" value="FliD"/>
</dbReference>
<keyword evidence="8" id="KW-0969">Cilium</keyword>
<accession>A0ABU8HE16</accession>
<gene>
    <name evidence="8" type="ORF">WAK64_11130</name>
</gene>
<evidence type="ECO:0000256" key="4">
    <source>
        <dbReference type="ARBA" id="ARBA00023143"/>
    </source>
</evidence>
<dbReference type="InterPro" id="IPR003481">
    <property type="entry name" value="FliD_N"/>
</dbReference>
<comment type="caution">
    <text evidence="8">The sequence shown here is derived from an EMBL/GenBank/DDBJ whole genome shotgun (WGS) entry which is preliminary data.</text>
</comment>
<keyword evidence="4 5" id="KW-0975">Bacterial flagellum</keyword>
<comment type="subcellular location">
    <subcellularLocation>
        <location evidence="5">Secreted</location>
    </subcellularLocation>
    <subcellularLocation>
        <location evidence="5">Bacterial flagellum</location>
    </subcellularLocation>
</comment>
<evidence type="ECO:0000259" key="6">
    <source>
        <dbReference type="Pfam" id="PF02465"/>
    </source>
</evidence>
<dbReference type="NCBIfam" id="NF005833">
    <property type="entry name" value="PRK07737.1"/>
    <property type="match status" value="1"/>
</dbReference>
<dbReference type="Pfam" id="PF02465">
    <property type="entry name" value="FliD_N"/>
    <property type="match status" value="1"/>
</dbReference>